<keyword evidence="3" id="KW-0148">Chlorophyll</keyword>
<comment type="caution">
    <text evidence="11">The sequence shown here is derived from an EMBL/GenBank/DDBJ whole genome shotgun (WGS) entry which is preliminary data.</text>
</comment>
<feature type="transmembrane region" description="Helical" evidence="10">
    <location>
        <begin position="89"/>
        <end position="109"/>
    </location>
</feature>
<comment type="subcellular location">
    <subcellularLocation>
        <location evidence="1">Cellular thylakoid membrane</location>
        <topology evidence="1">Multi-pass membrane protein</topology>
    </subcellularLocation>
</comment>
<feature type="transmembrane region" description="Helical" evidence="10">
    <location>
        <begin position="239"/>
        <end position="257"/>
    </location>
</feature>
<feature type="transmembrane region" description="Helical" evidence="10">
    <location>
        <begin position="28"/>
        <end position="51"/>
    </location>
</feature>
<dbReference type="SUPFAM" id="SSF161077">
    <property type="entry name" value="Photosystem II antenna protein-like"/>
    <property type="match status" value="1"/>
</dbReference>
<keyword evidence="5 10" id="KW-0812">Transmembrane</keyword>
<comment type="similarity">
    <text evidence="2">Belongs to the PsbB/PsbC family. IsiA/Pcb subfamily.</text>
</comment>
<dbReference type="GO" id="GO:0009767">
    <property type="term" value="P:photosynthetic electron transport chain"/>
    <property type="evidence" value="ECO:0007669"/>
    <property type="project" value="InterPro"/>
</dbReference>
<evidence type="ECO:0000256" key="1">
    <source>
        <dbReference type="ARBA" id="ARBA00004636"/>
    </source>
</evidence>
<feature type="transmembrane region" description="Helical" evidence="10">
    <location>
        <begin position="63"/>
        <end position="83"/>
    </location>
</feature>
<dbReference type="EMBL" id="JXQG01000035">
    <property type="protein sequence ID" value="KKZ11909.1"/>
    <property type="molecule type" value="Genomic_DNA"/>
</dbReference>
<accession>A0A0G2J4N6</accession>
<evidence type="ECO:0000313" key="12">
    <source>
        <dbReference type="Proteomes" id="UP000035067"/>
    </source>
</evidence>
<evidence type="ECO:0000256" key="5">
    <source>
        <dbReference type="ARBA" id="ARBA00022692"/>
    </source>
</evidence>
<proteinExistence type="inferred from homology"/>
<feature type="transmembrane region" description="Helical" evidence="10">
    <location>
        <begin position="138"/>
        <end position="157"/>
    </location>
</feature>
<evidence type="ECO:0000256" key="6">
    <source>
        <dbReference type="ARBA" id="ARBA00022989"/>
    </source>
</evidence>
<keyword evidence="6 10" id="KW-1133">Transmembrane helix</keyword>
<dbReference type="NCBIfam" id="TIGR03041">
    <property type="entry name" value="PS_antenn_a_b"/>
    <property type="match status" value="1"/>
</dbReference>
<dbReference type="PATRIC" id="fig|1604020.3.peg.993"/>
<dbReference type="Proteomes" id="UP000035067">
    <property type="component" value="Unassembled WGS sequence"/>
</dbReference>
<dbReference type="Pfam" id="PF00421">
    <property type="entry name" value="PSII"/>
    <property type="match status" value="1"/>
</dbReference>
<organism evidence="11 12">
    <name type="scientific">Candidatus Synechococcus spongiarum SP3</name>
    <dbReference type="NCBI Taxonomy" id="1604020"/>
    <lineage>
        <taxon>Bacteria</taxon>
        <taxon>Bacillati</taxon>
        <taxon>Cyanobacteriota</taxon>
        <taxon>Cyanophyceae</taxon>
        <taxon>Synechococcales</taxon>
        <taxon>Synechococcaceae</taxon>
        <taxon>Synechococcus</taxon>
    </lineage>
</organism>
<evidence type="ECO:0000256" key="10">
    <source>
        <dbReference type="SAM" id="Phobius"/>
    </source>
</evidence>
<name>A0A0G2J4N6_9SYNE</name>
<keyword evidence="9 10" id="KW-0472">Membrane</keyword>
<evidence type="ECO:0000256" key="7">
    <source>
        <dbReference type="ARBA" id="ARBA00022991"/>
    </source>
</evidence>
<evidence type="ECO:0000256" key="8">
    <source>
        <dbReference type="ARBA" id="ARBA00023078"/>
    </source>
</evidence>
<reference evidence="11 12" key="1">
    <citation type="submission" date="2015-01" db="EMBL/GenBank/DDBJ databases">
        <title>Lifestyle Evolution in Cyanobacterial Symbionts of Sponges.</title>
        <authorList>
            <person name="Burgsdorf I."/>
            <person name="Slaby B.M."/>
            <person name="Handley K.M."/>
            <person name="Haber M."/>
            <person name="Blom J."/>
            <person name="Marshall C.W."/>
            <person name="Gilbert J.A."/>
            <person name="Hentschel U."/>
            <person name="Steindler L."/>
        </authorList>
    </citation>
    <scope>NUCLEOTIDE SEQUENCE [LARGE SCALE GENOMIC DNA]</scope>
    <source>
        <strain evidence="11">SP3</strain>
    </source>
</reference>
<keyword evidence="8" id="KW-0793">Thylakoid</keyword>
<dbReference type="GO" id="GO:0016168">
    <property type="term" value="F:chlorophyll binding"/>
    <property type="evidence" value="ECO:0007669"/>
    <property type="project" value="UniProtKB-KW"/>
</dbReference>
<gene>
    <name evidence="11" type="ORF">TE42_06495</name>
</gene>
<evidence type="ECO:0000256" key="4">
    <source>
        <dbReference type="ARBA" id="ARBA00022531"/>
    </source>
</evidence>
<protein>
    <submittedName>
        <fullName evidence="11">Dihydroorotate oxidase</fullName>
    </submittedName>
</protein>
<dbReference type="GO" id="GO:0031676">
    <property type="term" value="C:plasma membrane-derived thylakoid membrane"/>
    <property type="evidence" value="ECO:0007669"/>
    <property type="project" value="UniProtKB-SubCell"/>
</dbReference>
<evidence type="ECO:0000313" key="11">
    <source>
        <dbReference type="EMBL" id="KKZ11909.1"/>
    </source>
</evidence>
<keyword evidence="4" id="KW-0602">Photosynthesis</keyword>
<evidence type="ECO:0000256" key="3">
    <source>
        <dbReference type="ARBA" id="ARBA00022494"/>
    </source>
</evidence>
<evidence type="ECO:0000256" key="9">
    <source>
        <dbReference type="ARBA" id="ARBA00023136"/>
    </source>
</evidence>
<dbReference type="GO" id="GO:0009521">
    <property type="term" value="C:photosystem"/>
    <property type="evidence" value="ECO:0007669"/>
    <property type="project" value="InterPro"/>
</dbReference>
<dbReference type="AlphaFoldDB" id="A0A0G2J4N6"/>
<dbReference type="InterPro" id="IPR000932">
    <property type="entry name" value="PS_antenna-like"/>
</dbReference>
<sequence length="344" mass="37460">MQSYGNPNVTYDWWAGNSGVAKRSGTFIAAHTAHAGLIMFWAGSFTLFELAKYDPSLPMGGQGLILLPHLASLGFGVGEGGAIADMQPYYATAILHLVSSAVLAAAGIWHQFRAPEDLGQAQGRAGKFHFSWDDPKKLGFILGHHLIFLGLGAIAFVELAKRIGIYDPAQQVVRTVQPNIDLGMVWGYQTNFIGISSLEDVIGGHAVLSFILLFGGIWHILVPPYGFFRKVQIYSGEAILSYSLGGIALMGFVASYWCAANTTVYPEVFYGAPLTLKFAFSPYFADTADLGLGVHSARAWLANAHFYLAFFFLQGHLWHCLRSLGFNFKSVEDAFNAMDTAKIS</sequence>
<keyword evidence="7" id="KW-0157">Chromophore</keyword>
<dbReference type="InterPro" id="IPR036001">
    <property type="entry name" value="PS_II_antenna-like_sf"/>
</dbReference>
<evidence type="ECO:0000256" key="2">
    <source>
        <dbReference type="ARBA" id="ARBA00006689"/>
    </source>
</evidence>
<feature type="transmembrane region" description="Helical" evidence="10">
    <location>
        <begin position="206"/>
        <end position="227"/>
    </location>
</feature>